<dbReference type="Proteomes" id="UP001221142">
    <property type="component" value="Unassembled WGS sequence"/>
</dbReference>
<gene>
    <name evidence="2" type="ORF">FB45DRAFT_123802</name>
</gene>
<sequence length="473" mass="52680">MQTPPKTIFAGVRYHIQLDGGSETSNALALRRLLDEHGAKEAVAREMATRIITDTDDTESMRLPCGVAFESFASGVLVTAEWVYSSIEAGLKRPSQFYSPAPLLLLSSVVMSPHPGTHLESSWSRMLQFTVAMVGGEWLETPTAQTTHYLSESVSGHANTDPLIMAPKSFLEIIGRRERLPHPPHCIIDGQNVSRAHFFCHALLAQKADSNVQTEAHIASVLTLPYLPYEVVAEIFLTFKQDSLAKPSPSFVRSLLKLTHICGRWRLIAHYTAELWTDIHLDVHAKRPYRRLQNIVDQWIEHSAPRALSVHVRSIYPRAHNPVVDFTVANSSRICALHLELPEQQFLPLLQKPPGTFPALEKLTLVAVPSAATKYDPCEGQSRAAYFSRPFRRYIDANDDGPQIIWKTLSKPITVFQNSPRLRTFCIVASGLFNPSLLRLTSWNILTNINFGAIPLGVLDAASLLPTFPGSEQ</sequence>
<reference evidence="2" key="1">
    <citation type="submission" date="2023-03" db="EMBL/GenBank/DDBJ databases">
        <title>Massive genome expansion in bonnet fungi (Mycena s.s.) driven by repeated elements and novel gene families across ecological guilds.</title>
        <authorList>
            <consortium name="Lawrence Berkeley National Laboratory"/>
            <person name="Harder C.B."/>
            <person name="Miyauchi S."/>
            <person name="Viragh M."/>
            <person name="Kuo A."/>
            <person name="Thoen E."/>
            <person name="Andreopoulos B."/>
            <person name="Lu D."/>
            <person name="Skrede I."/>
            <person name="Drula E."/>
            <person name="Henrissat B."/>
            <person name="Morin E."/>
            <person name="Kohler A."/>
            <person name="Barry K."/>
            <person name="LaButti K."/>
            <person name="Morin E."/>
            <person name="Salamov A."/>
            <person name="Lipzen A."/>
            <person name="Mereny Z."/>
            <person name="Hegedus B."/>
            <person name="Baldrian P."/>
            <person name="Stursova M."/>
            <person name="Weitz H."/>
            <person name="Taylor A."/>
            <person name="Grigoriev I.V."/>
            <person name="Nagy L.G."/>
            <person name="Martin F."/>
            <person name="Kauserud H."/>
        </authorList>
    </citation>
    <scope>NUCLEOTIDE SEQUENCE</scope>
    <source>
        <strain evidence="2">9284</strain>
    </source>
</reference>
<evidence type="ECO:0000313" key="3">
    <source>
        <dbReference type="Proteomes" id="UP001221142"/>
    </source>
</evidence>
<comment type="caution">
    <text evidence="2">The sequence shown here is derived from an EMBL/GenBank/DDBJ whole genome shotgun (WGS) entry which is preliminary data.</text>
</comment>
<dbReference type="AlphaFoldDB" id="A0AAD7FIR5"/>
<evidence type="ECO:0000259" key="1">
    <source>
        <dbReference type="PROSITE" id="PS50172"/>
    </source>
</evidence>
<evidence type="ECO:0000313" key="2">
    <source>
        <dbReference type="EMBL" id="KAJ7622286.1"/>
    </source>
</evidence>
<dbReference type="InterPro" id="IPR001357">
    <property type="entry name" value="BRCT_dom"/>
</dbReference>
<accession>A0AAD7FIR5</accession>
<organism evidence="2 3">
    <name type="scientific">Roridomyces roridus</name>
    <dbReference type="NCBI Taxonomy" id="1738132"/>
    <lineage>
        <taxon>Eukaryota</taxon>
        <taxon>Fungi</taxon>
        <taxon>Dikarya</taxon>
        <taxon>Basidiomycota</taxon>
        <taxon>Agaricomycotina</taxon>
        <taxon>Agaricomycetes</taxon>
        <taxon>Agaricomycetidae</taxon>
        <taxon>Agaricales</taxon>
        <taxon>Marasmiineae</taxon>
        <taxon>Mycenaceae</taxon>
        <taxon>Roridomyces</taxon>
    </lineage>
</organism>
<name>A0AAD7FIR5_9AGAR</name>
<keyword evidence="3" id="KW-1185">Reference proteome</keyword>
<dbReference type="PROSITE" id="PS50172">
    <property type="entry name" value="BRCT"/>
    <property type="match status" value="1"/>
</dbReference>
<proteinExistence type="predicted"/>
<protein>
    <recommendedName>
        <fullName evidence="1">BRCT domain-containing protein</fullName>
    </recommendedName>
</protein>
<dbReference type="EMBL" id="JARKIF010000015">
    <property type="protein sequence ID" value="KAJ7622286.1"/>
    <property type="molecule type" value="Genomic_DNA"/>
</dbReference>
<feature type="domain" description="BRCT" evidence="1">
    <location>
        <begin position="4"/>
        <end position="100"/>
    </location>
</feature>